<keyword evidence="1" id="KW-0812">Transmembrane</keyword>
<reference evidence="2" key="2">
    <citation type="submission" date="2023-06" db="EMBL/GenBank/DDBJ databases">
        <authorList>
            <person name="Ma L."/>
            <person name="Liu K.-W."/>
            <person name="Li Z."/>
            <person name="Hsiao Y.-Y."/>
            <person name="Qi Y."/>
            <person name="Fu T."/>
            <person name="Tang G."/>
            <person name="Zhang D."/>
            <person name="Sun W.-H."/>
            <person name="Liu D.-K."/>
            <person name="Li Y."/>
            <person name="Chen G.-Z."/>
            <person name="Liu X.-D."/>
            <person name="Liao X.-Y."/>
            <person name="Jiang Y.-T."/>
            <person name="Yu X."/>
            <person name="Hao Y."/>
            <person name="Huang J."/>
            <person name="Zhao X.-W."/>
            <person name="Ke S."/>
            <person name="Chen Y.-Y."/>
            <person name="Wu W.-L."/>
            <person name="Hsu J.-L."/>
            <person name="Lin Y.-F."/>
            <person name="Huang M.-D."/>
            <person name="Li C.-Y."/>
            <person name="Huang L."/>
            <person name="Wang Z.-W."/>
            <person name="Zhao X."/>
            <person name="Zhong W.-Y."/>
            <person name="Peng D.-H."/>
            <person name="Ahmad S."/>
            <person name="Lan S."/>
            <person name="Zhang J.-S."/>
            <person name="Tsai W.-C."/>
            <person name="Van De Peer Y."/>
            <person name="Liu Z.-J."/>
        </authorList>
    </citation>
    <scope>NUCLEOTIDE SEQUENCE</scope>
    <source>
        <strain evidence="2">SCP</strain>
        <tissue evidence="2">Leaves</tissue>
    </source>
</reference>
<evidence type="ECO:0000256" key="1">
    <source>
        <dbReference type="SAM" id="Phobius"/>
    </source>
</evidence>
<dbReference type="AlphaFoldDB" id="A0AAV9BR85"/>
<feature type="transmembrane region" description="Helical" evidence="1">
    <location>
        <begin position="146"/>
        <end position="172"/>
    </location>
</feature>
<keyword evidence="1" id="KW-0472">Membrane</keyword>
<dbReference type="Proteomes" id="UP001179952">
    <property type="component" value="Unassembled WGS sequence"/>
</dbReference>
<feature type="transmembrane region" description="Helical" evidence="1">
    <location>
        <begin position="16"/>
        <end position="35"/>
    </location>
</feature>
<reference evidence="2" key="1">
    <citation type="journal article" date="2023" name="Nat. Commun.">
        <title>Diploid and tetraploid genomes of Acorus and the evolution of monocots.</title>
        <authorList>
            <person name="Ma L."/>
            <person name="Liu K.W."/>
            <person name="Li Z."/>
            <person name="Hsiao Y.Y."/>
            <person name="Qi Y."/>
            <person name="Fu T."/>
            <person name="Tang G.D."/>
            <person name="Zhang D."/>
            <person name="Sun W.H."/>
            <person name="Liu D.K."/>
            <person name="Li Y."/>
            <person name="Chen G.Z."/>
            <person name="Liu X.D."/>
            <person name="Liao X.Y."/>
            <person name="Jiang Y.T."/>
            <person name="Yu X."/>
            <person name="Hao Y."/>
            <person name="Huang J."/>
            <person name="Zhao X.W."/>
            <person name="Ke S."/>
            <person name="Chen Y.Y."/>
            <person name="Wu W.L."/>
            <person name="Hsu J.L."/>
            <person name="Lin Y.F."/>
            <person name="Huang M.D."/>
            <person name="Li C.Y."/>
            <person name="Huang L."/>
            <person name="Wang Z.W."/>
            <person name="Zhao X."/>
            <person name="Zhong W.Y."/>
            <person name="Peng D.H."/>
            <person name="Ahmad S."/>
            <person name="Lan S."/>
            <person name="Zhang J.S."/>
            <person name="Tsai W.C."/>
            <person name="Van de Peer Y."/>
            <person name="Liu Z.J."/>
        </authorList>
    </citation>
    <scope>NUCLEOTIDE SEQUENCE</scope>
    <source>
        <strain evidence="2">SCP</strain>
    </source>
</reference>
<evidence type="ECO:0000313" key="2">
    <source>
        <dbReference type="EMBL" id="KAK1279012.1"/>
    </source>
</evidence>
<sequence length="177" mass="20344">MDQEKPKEWRREGVELYLPIFTILFILSNTSYQLYRFHSDFEVVSVSLSTTFFTFFCISLHEHQMMLLWRHVDPATCRRYMAAALIFGSGIIAASSWTLSLAFPFAASLVLWLIVGLSVAGALYGHAIYAVEDVILPWRSLMDLPLLLRAATWVFPVLCFICYSSAMILYFVGRLFY</sequence>
<gene>
    <name evidence="2" type="ORF">QJS04_geneDACA016919</name>
</gene>
<name>A0AAV9BR85_ACOGR</name>
<comment type="caution">
    <text evidence="2">The sequence shown here is derived from an EMBL/GenBank/DDBJ whole genome shotgun (WGS) entry which is preliminary data.</text>
</comment>
<evidence type="ECO:0000313" key="3">
    <source>
        <dbReference type="Proteomes" id="UP001179952"/>
    </source>
</evidence>
<keyword evidence="3" id="KW-1185">Reference proteome</keyword>
<proteinExistence type="predicted"/>
<feature type="transmembrane region" description="Helical" evidence="1">
    <location>
        <begin position="80"/>
        <end position="99"/>
    </location>
</feature>
<dbReference type="EMBL" id="JAUJYN010000002">
    <property type="protein sequence ID" value="KAK1279012.1"/>
    <property type="molecule type" value="Genomic_DNA"/>
</dbReference>
<accession>A0AAV9BR85</accession>
<keyword evidence="1" id="KW-1133">Transmembrane helix</keyword>
<protein>
    <submittedName>
        <fullName evidence="2">Uncharacterized protein</fullName>
    </submittedName>
</protein>
<organism evidence="2 3">
    <name type="scientific">Acorus gramineus</name>
    <name type="common">Dwarf sweet flag</name>
    <dbReference type="NCBI Taxonomy" id="55184"/>
    <lineage>
        <taxon>Eukaryota</taxon>
        <taxon>Viridiplantae</taxon>
        <taxon>Streptophyta</taxon>
        <taxon>Embryophyta</taxon>
        <taxon>Tracheophyta</taxon>
        <taxon>Spermatophyta</taxon>
        <taxon>Magnoliopsida</taxon>
        <taxon>Liliopsida</taxon>
        <taxon>Acoraceae</taxon>
        <taxon>Acorus</taxon>
    </lineage>
</organism>
<feature type="transmembrane region" description="Helical" evidence="1">
    <location>
        <begin position="105"/>
        <end position="125"/>
    </location>
</feature>